<dbReference type="AlphaFoldDB" id="A0A3S9PXC5"/>
<dbReference type="RefSeq" id="WP_126703816.1">
    <property type="nucleotide sequence ID" value="NZ_CP034593.1"/>
</dbReference>
<sequence>MIRRFAAASIVALAALSACSDDTVTDETSSSEETSATPTYEELTPEGTADGGEEGTEGRMTVEGDVVTSKDDRYSLTLVDGWQAYPAPLDENVNLTVLLVSGVNNSAFVPNIVGTWVDAAPGVPTAFEEWEEPASNSFRTGVENPDDVVIGPATTLSVDGNEVEGLEVTRVMDGLEITQLVYPIFSDDGLQEVAFSASAEEFGELQADVEEMLSSVASAD</sequence>
<evidence type="ECO:0000313" key="3">
    <source>
        <dbReference type="EMBL" id="AZQ77011.1"/>
    </source>
</evidence>
<accession>A0A3S9PXC5</accession>
<protein>
    <recommendedName>
        <fullName evidence="5">Lipoprotein</fullName>
    </recommendedName>
</protein>
<feature type="signal peptide" evidence="2">
    <location>
        <begin position="1"/>
        <end position="20"/>
    </location>
</feature>
<dbReference type="Proteomes" id="UP000280344">
    <property type="component" value="Chromosome"/>
</dbReference>
<evidence type="ECO:0000256" key="2">
    <source>
        <dbReference type="SAM" id="SignalP"/>
    </source>
</evidence>
<keyword evidence="2" id="KW-0732">Signal</keyword>
<feature type="chain" id="PRO_5019014687" description="Lipoprotein" evidence="2">
    <location>
        <begin position="21"/>
        <end position="220"/>
    </location>
</feature>
<proteinExistence type="predicted"/>
<reference evidence="3 4" key="1">
    <citation type="submission" date="2018-12" db="EMBL/GenBank/DDBJ databases">
        <title>Complete genome sequence of Flaviflexus sp. H23T48.</title>
        <authorList>
            <person name="Bae J.-W."/>
            <person name="Lee J.-Y."/>
        </authorList>
    </citation>
    <scope>NUCLEOTIDE SEQUENCE [LARGE SCALE GENOMIC DNA]</scope>
    <source>
        <strain evidence="3 4">H23T48</strain>
    </source>
</reference>
<dbReference type="EMBL" id="CP034593">
    <property type="protein sequence ID" value="AZQ77011.1"/>
    <property type="molecule type" value="Genomic_DNA"/>
</dbReference>
<dbReference type="OrthoDB" id="3267732at2"/>
<evidence type="ECO:0000256" key="1">
    <source>
        <dbReference type="SAM" id="MobiDB-lite"/>
    </source>
</evidence>
<name>A0A3S9PXC5_9ACTO</name>
<evidence type="ECO:0008006" key="5">
    <source>
        <dbReference type="Google" id="ProtNLM"/>
    </source>
</evidence>
<feature type="compositionally biased region" description="Low complexity" evidence="1">
    <location>
        <begin position="21"/>
        <end position="48"/>
    </location>
</feature>
<gene>
    <name evidence="3" type="ORF">EJ997_06330</name>
</gene>
<dbReference type="PROSITE" id="PS51257">
    <property type="entry name" value="PROKAR_LIPOPROTEIN"/>
    <property type="match status" value="1"/>
</dbReference>
<keyword evidence="4" id="KW-1185">Reference proteome</keyword>
<dbReference type="KEGG" id="flh:EJ997_06330"/>
<organism evidence="3 4">
    <name type="scientific">Flaviflexus ciconiae</name>
    <dbReference type="NCBI Taxonomy" id="2496867"/>
    <lineage>
        <taxon>Bacteria</taxon>
        <taxon>Bacillati</taxon>
        <taxon>Actinomycetota</taxon>
        <taxon>Actinomycetes</taxon>
        <taxon>Actinomycetales</taxon>
        <taxon>Actinomycetaceae</taxon>
        <taxon>Flaviflexus</taxon>
    </lineage>
</organism>
<evidence type="ECO:0000313" key="4">
    <source>
        <dbReference type="Proteomes" id="UP000280344"/>
    </source>
</evidence>
<feature type="region of interest" description="Disordered" evidence="1">
    <location>
        <begin position="21"/>
        <end position="61"/>
    </location>
</feature>